<dbReference type="PROSITE" id="PS51192">
    <property type="entry name" value="HELICASE_ATP_BIND_1"/>
    <property type="match status" value="1"/>
</dbReference>
<dbReference type="Pfam" id="PF00271">
    <property type="entry name" value="Helicase_C"/>
    <property type="match status" value="1"/>
</dbReference>
<dbReference type="Gene3D" id="3.40.50.300">
    <property type="entry name" value="P-loop containing nucleotide triphosphate hydrolases"/>
    <property type="match status" value="2"/>
</dbReference>
<keyword evidence="5" id="KW-0413">Isomerase</keyword>
<keyword evidence="12" id="KW-0378">Hydrolase</keyword>
<dbReference type="SUPFAM" id="SSF52540">
    <property type="entry name" value="P-loop containing nucleoside triphosphate hydrolases"/>
    <property type="match status" value="1"/>
</dbReference>
<dbReference type="Pfam" id="PF16124">
    <property type="entry name" value="RecQ_Zn_bind"/>
    <property type="match status" value="1"/>
</dbReference>
<sequence length="719" mass="77266">MTTAPAVTDDVRHSSREAAERHLRALVGRDDASLREDQWSAIEALAVDRRRALVVQRTGWGKSAVYFVATKLLREGGAGPTVIVSPLLALMRNQIAAAERAGIRAVTINSTNIDQWQVIQDQIHAGEVDVLLVSPERLNNPGFRDEVLPRLAATCGLLVVDEAHCISDWGHDFRPDYRRLRTLLAELPSGIPVLATTATANARVTSDVAEQLGVHASSTSEDGAQVLVQRGTLDRESLRLGVVQLKTPQQRLAWLADHLAEQPGSGIVYCLTVAATQEVAGYLRDRGLEVAAYSGQTEADERHALEQALVDGRVKALIATSALGMGFDASLGFVINLGAPASPVAYYQQVGRAGRGTDDATVVLLPQIEDRDIWAYFASLGFPREEQVRETLAALAESDRAMSTATLETRVELGRNRLESMLKVLDVDGAVQRVQGGWVATGRPWAYDAERYARVAEAREREQQAMLGYLRTTECRMRYLREQLDDVGPDGRADDCGRCDNCGGLTLSTSVSEAAVAEAGERLSRPGVVLEPRRMWPTALANLGLDLKGKIADGAEPGRAVARLTDLGHGQALRALFREDTPDGAVPPGLAQAVMDVMKDWSPEWKARPDAIVVVESASRPILGRDLADGLSRVMQIPIVGTWSIRDDSVPPRAGASNSAQRVAAVRRRGGLDAQVPPGATVLLVDDQVATGWTLTVAATALRAAGAAAVLPLVLATQG</sequence>
<evidence type="ECO:0000313" key="13">
    <source>
        <dbReference type="Proteomes" id="UP000294071"/>
    </source>
</evidence>
<evidence type="ECO:0000256" key="6">
    <source>
        <dbReference type="ARBA" id="ARBA00034617"/>
    </source>
</evidence>
<dbReference type="EC" id="5.6.2.4" evidence="7"/>
<evidence type="ECO:0000256" key="5">
    <source>
        <dbReference type="ARBA" id="ARBA00023235"/>
    </source>
</evidence>
<dbReference type="InterPro" id="IPR011545">
    <property type="entry name" value="DEAD/DEAH_box_helicase_dom"/>
</dbReference>
<keyword evidence="13" id="KW-1185">Reference proteome</keyword>
<evidence type="ECO:0000259" key="10">
    <source>
        <dbReference type="PROSITE" id="PS51192"/>
    </source>
</evidence>
<dbReference type="GO" id="GO:0003677">
    <property type="term" value="F:DNA binding"/>
    <property type="evidence" value="ECO:0007669"/>
    <property type="project" value="UniProtKB-KW"/>
</dbReference>
<dbReference type="Pfam" id="PF00270">
    <property type="entry name" value="DEAD"/>
    <property type="match status" value="1"/>
</dbReference>
<dbReference type="CDD" id="cd06223">
    <property type="entry name" value="PRTases_typeI"/>
    <property type="match status" value="1"/>
</dbReference>
<gene>
    <name evidence="12" type="ORF">EUA93_07000</name>
</gene>
<dbReference type="Proteomes" id="UP000294071">
    <property type="component" value="Unassembled WGS sequence"/>
</dbReference>
<evidence type="ECO:0000256" key="2">
    <source>
        <dbReference type="ARBA" id="ARBA00022741"/>
    </source>
</evidence>
<dbReference type="Gene3D" id="3.40.50.2020">
    <property type="match status" value="1"/>
</dbReference>
<dbReference type="GO" id="GO:0006310">
    <property type="term" value="P:DNA recombination"/>
    <property type="evidence" value="ECO:0007669"/>
    <property type="project" value="TreeGrafter"/>
</dbReference>
<protein>
    <recommendedName>
        <fullName evidence="8">ATP-dependent DNA helicase RecQ</fullName>
        <ecNumber evidence="7">5.6.2.4</ecNumber>
    </recommendedName>
    <alternativeName>
        <fullName evidence="9">DNA 3'-5' helicase RecQ</fullName>
    </alternativeName>
</protein>
<dbReference type="SUPFAM" id="SSF53271">
    <property type="entry name" value="PRTase-like"/>
    <property type="match status" value="1"/>
</dbReference>
<dbReference type="PANTHER" id="PTHR13710">
    <property type="entry name" value="DNA HELICASE RECQ FAMILY MEMBER"/>
    <property type="match status" value="1"/>
</dbReference>
<dbReference type="InterPro" id="IPR032284">
    <property type="entry name" value="RecQ_Zn-bd"/>
</dbReference>
<dbReference type="GO" id="GO:0006281">
    <property type="term" value="P:DNA repair"/>
    <property type="evidence" value="ECO:0007669"/>
    <property type="project" value="TreeGrafter"/>
</dbReference>
<evidence type="ECO:0000256" key="7">
    <source>
        <dbReference type="ARBA" id="ARBA00034808"/>
    </source>
</evidence>
<dbReference type="InterPro" id="IPR029057">
    <property type="entry name" value="PRTase-like"/>
</dbReference>
<name>A0A4Q2S210_9ACTN</name>
<keyword evidence="2" id="KW-0547">Nucleotide-binding</keyword>
<dbReference type="GO" id="GO:0009378">
    <property type="term" value="F:four-way junction helicase activity"/>
    <property type="evidence" value="ECO:0007669"/>
    <property type="project" value="TreeGrafter"/>
</dbReference>
<dbReference type="InterPro" id="IPR000836">
    <property type="entry name" value="PRTase_dom"/>
</dbReference>
<dbReference type="GO" id="GO:0005737">
    <property type="term" value="C:cytoplasm"/>
    <property type="evidence" value="ECO:0007669"/>
    <property type="project" value="TreeGrafter"/>
</dbReference>
<dbReference type="RefSeq" id="WP_129399466.1">
    <property type="nucleotide sequence ID" value="NZ_SDWT01000001.1"/>
</dbReference>
<dbReference type="InterPro" id="IPR014001">
    <property type="entry name" value="Helicase_ATP-bd"/>
</dbReference>
<dbReference type="EMBL" id="SDWT01000001">
    <property type="protein sequence ID" value="RYB94113.1"/>
    <property type="molecule type" value="Genomic_DNA"/>
</dbReference>
<dbReference type="PROSITE" id="PS51194">
    <property type="entry name" value="HELICASE_CTER"/>
    <property type="match status" value="1"/>
</dbReference>
<proteinExistence type="inferred from homology"/>
<dbReference type="SMART" id="SM00490">
    <property type="entry name" value="HELICc"/>
    <property type="match status" value="1"/>
</dbReference>
<dbReference type="GO" id="GO:0043590">
    <property type="term" value="C:bacterial nucleoid"/>
    <property type="evidence" value="ECO:0007669"/>
    <property type="project" value="TreeGrafter"/>
</dbReference>
<evidence type="ECO:0000256" key="3">
    <source>
        <dbReference type="ARBA" id="ARBA00022840"/>
    </source>
</evidence>
<keyword evidence="12" id="KW-0347">Helicase</keyword>
<dbReference type="OrthoDB" id="9760034at2"/>
<evidence type="ECO:0000259" key="11">
    <source>
        <dbReference type="PROSITE" id="PS51194"/>
    </source>
</evidence>
<comment type="similarity">
    <text evidence="1">Belongs to the helicase family. RecQ subfamily.</text>
</comment>
<keyword evidence="4" id="KW-0238">DNA-binding</keyword>
<dbReference type="GO" id="GO:0030894">
    <property type="term" value="C:replisome"/>
    <property type="evidence" value="ECO:0007669"/>
    <property type="project" value="TreeGrafter"/>
</dbReference>
<keyword evidence="3" id="KW-0067">ATP-binding</keyword>
<dbReference type="GO" id="GO:0043138">
    <property type="term" value="F:3'-5' DNA helicase activity"/>
    <property type="evidence" value="ECO:0007669"/>
    <property type="project" value="UniProtKB-EC"/>
</dbReference>
<evidence type="ECO:0000256" key="1">
    <source>
        <dbReference type="ARBA" id="ARBA00005446"/>
    </source>
</evidence>
<comment type="caution">
    <text evidence="12">The sequence shown here is derived from an EMBL/GenBank/DDBJ whole genome shotgun (WGS) entry which is preliminary data.</text>
</comment>
<evidence type="ECO:0000313" key="12">
    <source>
        <dbReference type="EMBL" id="RYB94113.1"/>
    </source>
</evidence>
<dbReference type="PANTHER" id="PTHR13710:SF105">
    <property type="entry name" value="ATP-DEPENDENT DNA HELICASE Q1"/>
    <property type="match status" value="1"/>
</dbReference>
<evidence type="ECO:0000256" key="8">
    <source>
        <dbReference type="ARBA" id="ARBA00044535"/>
    </source>
</evidence>
<dbReference type="AlphaFoldDB" id="A0A4Q2S210"/>
<accession>A0A4Q2S210</accession>
<dbReference type="SMART" id="SM00487">
    <property type="entry name" value="DEXDc"/>
    <property type="match status" value="1"/>
</dbReference>
<dbReference type="Pfam" id="PF00156">
    <property type="entry name" value="Pribosyltran"/>
    <property type="match status" value="1"/>
</dbReference>
<feature type="domain" description="Helicase ATP-binding" evidence="10">
    <location>
        <begin position="43"/>
        <end position="218"/>
    </location>
</feature>
<comment type="catalytic activity">
    <reaction evidence="6">
        <text>Couples ATP hydrolysis with the unwinding of duplex DNA by translocating in the 3'-5' direction.</text>
        <dbReference type="EC" id="5.6.2.4"/>
    </reaction>
</comment>
<evidence type="ECO:0000256" key="4">
    <source>
        <dbReference type="ARBA" id="ARBA00023125"/>
    </source>
</evidence>
<feature type="domain" description="Helicase C-terminal" evidence="11">
    <location>
        <begin position="251"/>
        <end position="403"/>
    </location>
</feature>
<dbReference type="GO" id="GO:0005524">
    <property type="term" value="F:ATP binding"/>
    <property type="evidence" value="ECO:0007669"/>
    <property type="project" value="UniProtKB-KW"/>
</dbReference>
<evidence type="ECO:0000256" key="9">
    <source>
        <dbReference type="ARBA" id="ARBA00044550"/>
    </source>
</evidence>
<reference evidence="12 13" key="1">
    <citation type="submission" date="2019-01" db="EMBL/GenBank/DDBJ databases">
        <title>Novel species of Nocardioides.</title>
        <authorList>
            <person name="Liu Q."/>
            <person name="Xin Y.-H."/>
        </authorList>
    </citation>
    <scope>NUCLEOTIDE SEQUENCE [LARGE SCALE GENOMIC DNA]</scope>
    <source>
        <strain evidence="12 13">CGMCC 4.6882</strain>
    </source>
</reference>
<organism evidence="12 13">
    <name type="scientific">Nocardioides oleivorans</name>
    <dbReference type="NCBI Taxonomy" id="273676"/>
    <lineage>
        <taxon>Bacteria</taxon>
        <taxon>Bacillati</taxon>
        <taxon>Actinomycetota</taxon>
        <taxon>Actinomycetes</taxon>
        <taxon>Propionibacteriales</taxon>
        <taxon>Nocardioidaceae</taxon>
        <taxon>Nocardioides</taxon>
    </lineage>
</organism>
<dbReference type="InterPro" id="IPR001650">
    <property type="entry name" value="Helicase_C-like"/>
</dbReference>
<dbReference type="InterPro" id="IPR027417">
    <property type="entry name" value="P-loop_NTPase"/>
</dbReference>